<gene>
    <name evidence="3" type="ORF">C8E87_3446</name>
</gene>
<dbReference type="FunFam" id="3.30.70.270:FF:000001">
    <property type="entry name" value="Diguanylate cyclase domain protein"/>
    <property type="match status" value="1"/>
</dbReference>
<evidence type="ECO:0000259" key="2">
    <source>
        <dbReference type="PROSITE" id="PS50887"/>
    </source>
</evidence>
<dbReference type="EMBL" id="SNWR01000001">
    <property type="protein sequence ID" value="TDO39747.1"/>
    <property type="molecule type" value="Genomic_DNA"/>
</dbReference>
<dbReference type="SUPFAM" id="SSF48452">
    <property type="entry name" value="TPR-like"/>
    <property type="match status" value="1"/>
</dbReference>
<dbReference type="Pfam" id="PF00990">
    <property type="entry name" value="GGDEF"/>
    <property type="match status" value="1"/>
</dbReference>
<dbReference type="InterPro" id="IPR043128">
    <property type="entry name" value="Rev_trsase/Diguanyl_cyclase"/>
</dbReference>
<dbReference type="CDD" id="cd01949">
    <property type="entry name" value="GGDEF"/>
    <property type="match status" value="1"/>
</dbReference>
<dbReference type="AlphaFoldDB" id="A0A4R6JUB5"/>
<dbReference type="GO" id="GO:0052621">
    <property type="term" value="F:diguanylate cyclase activity"/>
    <property type="evidence" value="ECO:0007669"/>
    <property type="project" value="TreeGrafter"/>
</dbReference>
<evidence type="ECO:0000256" key="1">
    <source>
        <dbReference type="SAM" id="MobiDB-lite"/>
    </source>
</evidence>
<dbReference type="PANTHER" id="PTHR45138">
    <property type="entry name" value="REGULATORY COMPONENTS OF SENSORY TRANSDUCTION SYSTEM"/>
    <property type="match status" value="1"/>
</dbReference>
<dbReference type="InterPro" id="IPR050469">
    <property type="entry name" value="Diguanylate_Cyclase"/>
</dbReference>
<dbReference type="PROSITE" id="PS50887">
    <property type="entry name" value="GGDEF"/>
    <property type="match status" value="1"/>
</dbReference>
<dbReference type="OrthoDB" id="23692at2"/>
<dbReference type="NCBIfam" id="TIGR00254">
    <property type="entry name" value="GGDEF"/>
    <property type="match status" value="1"/>
</dbReference>
<protein>
    <submittedName>
        <fullName evidence="3">Diguanylate cyclase (GGDEF)-like protein</fullName>
    </submittedName>
</protein>
<feature type="domain" description="GGDEF" evidence="2">
    <location>
        <begin position="384"/>
        <end position="521"/>
    </location>
</feature>
<sequence length="536" mass="60357">MDHDRQVLDREKLSAALLQLEDEIHWDAAPTLELAQRYEQQAHLLGDELLVARARLCQVNMRMRAGDVADAAQRMWQVHQWAVDNSARQLTARTHLVWAAIHRHLGDAAQSLDHAVRSVELLDDTATAFMHIWHRAKLADALAFAGSMEAARERFVQAERLTEELDRPFLLLYVLNNYAYSEHAAGNFARAAKVADRVRALSAKHGFELDATVLDTIGAIEMSNGHYAQAERTMQASIEKYRSMRRHDADAMPEYLLNLARAQRGLGAYERAQASLDESRRLCADRELGHFLVQTYQEQAELHAARGEFAEAFEAHKVFFAAYKVLQSSQREAQARTRQAMFETAEARQEAERFREQARRDPLTGLRNRRYIDEQLPRLIENDPDITVAIVDLDHFKRINDQLSHDVGDQVLVQVAKLLETELAAVSPDGFVARMGGEEFLLVLPSCPSSRAGHEINHIRRSVGAYDWTGMTNGLPVTVSIGVAGVDDAEFRTQPGLLSTADRNLYAAKHRGRDQVVCGIPGPDRNRSYRDRASAA</sequence>
<proteinExistence type="predicted"/>
<dbReference type="Gene3D" id="1.25.40.10">
    <property type="entry name" value="Tetratricopeptide repeat domain"/>
    <property type="match status" value="1"/>
</dbReference>
<dbReference type="InterPro" id="IPR029787">
    <property type="entry name" value="Nucleotide_cyclase"/>
</dbReference>
<dbReference type="SUPFAM" id="SSF55073">
    <property type="entry name" value="Nucleotide cyclase"/>
    <property type="match status" value="1"/>
</dbReference>
<comment type="caution">
    <text evidence="3">The sequence shown here is derived from an EMBL/GenBank/DDBJ whole genome shotgun (WGS) entry which is preliminary data.</text>
</comment>
<accession>A0A4R6JUB5</accession>
<keyword evidence="4" id="KW-1185">Reference proteome</keyword>
<evidence type="ECO:0000313" key="3">
    <source>
        <dbReference type="EMBL" id="TDO39747.1"/>
    </source>
</evidence>
<dbReference type="InterPro" id="IPR000160">
    <property type="entry name" value="GGDEF_dom"/>
</dbReference>
<name>A0A4R6JUB5_9ACTN</name>
<feature type="region of interest" description="Disordered" evidence="1">
    <location>
        <begin position="517"/>
        <end position="536"/>
    </location>
</feature>
<dbReference type="SMART" id="SM00267">
    <property type="entry name" value="GGDEF"/>
    <property type="match status" value="1"/>
</dbReference>
<evidence type="ECO:0000313" key="4">
    <source>
        <dbReference type="Proteomes" id="UP000294901"/>
    </source>
</evidence>
<reference evidence="3 4" key="1">
    <citation type="submission" date="2019-03" db="EMBL/GenBank/DDBJ databases">
        <title>Sequencing the genomes of 1000 actinobacteria strains.</title>
        <authorList>
            <person name="Klenk H.-P."/>
        </authorList>
    </citation>
    <scope>NUCLEOTIDE SEQUENCE [LARGE SCALE GENOMIC DNA]</scope>
    <source>
        <strain evidence="3 4">DSM 43805</strain>
    </source>
</reference>
<dbReference type="Gene3D" id="3.30.70.270">
    <property type="match status" value="1"/>
</dbReference>
<organism evidence="3 4">
    <name type="scientific">Paractinoplanes brasiliensis</name>
    <dbReference type="NCBI Taxonomy" id="52695"/>
    <lineage>
        <taxon>Bacteria</taxon>
        <taxon>Bacillati</taxon>
        <taxon>Actinomycetota</taxon>
        <taxon>Actinomycetes</taxon>
        <taxon>Micromonosporales</taxon>
        <taxon>Micromonosporaceae</taxon>
        <taxon>Paractinoplanes</taxon>
    </lineage>
</organism>
<dbReference type="RefSeq" id="WP_133874029.1">
    <property type="nucleotide sequence ID" value="NZ_BOMD01000054.1"/>
</dbReference>
<dbReference type="InterPro" id="IPR011990">
    <property type="entry name" value="TPR-like_helical_dom_sf"/>
</dbReference>
<dbReference type="Proteomes" id="UP000294901">
    <property type="component" value="Unassembled WGS sequence"/>
</dbReference>
<dbReference type="PANTHER" id="PTHR45138:SF9">
    <property type="entry name" value="DIGUANYLATE CYCLASE DGCM-RELATED"/>
    <property type="match status" value="1"/>
</dbReference>
<feature type="compositionally biased region" description="Basic and acidic residues" evidence="1">
    <location>
        <begin position="524"/>
        <end position="536"/>
    </location>
</feature>